<gene>
    <name evidence="1" type="ORF">BaRGS_00011525</name>
</gene>
<dbReference type="EMBL" id="JACVVK020000060">
    <property type="protein sequence ID" value="KAK7497231.1"/>
    <property type="molecule type" value="Genomic_DNA"/>
</dbReference>
<organism evidence="1 2">
    <name type="scientific">Batillaria attramentaria</name>
    <dbReference type="NCBI Taxonomy" id="370345"/>
    <lineage>
        <taxon>Eukaryota</taxon>
        <taxon>Metazoa</taxon>
        <taxon>Spiralia</taxon>
        <taxon>Lophotrochozoa</taxon>
        <taxon>Mollusca</taxon>
        <taxon>Gastropoda</taxon>
        <taxon>Caenogastropoda</taxon>
        <taxon>Sorbeoconcha</taxon>
        <taxon>Cerithioidea</taxon>
        <taxon>Batillariidae</taxon>
        <taxon>Batillaria</taxon>
    </lineage>
</organism>
<dbReference type="AlphaFoldDB" id="A0ABD0LCL7"/>
<name>A0ABD0LCL7_9CAEN</name>
<accession>A0ABD0LCL7</accession>
<comment type="caution">
    <text evidence="1">The sequence shown here is derived from an EMBL/GenBank/DDBJ whole genome shotgun (WGS) entry which is preliminary data.</text>
</comment>
<sequence length="106" mass="11843">MAHGGKVPFRRAYCPLLSCESAHAFLSKRAHVRQIVTFRKAISHACIVPGSLCRPGSFLAKLRETTHLPVNILRLGYTCTQLCLQGSTMYAGLFAFIMRKHRDIVV</sequence>
<dbReference type="Proteomes" id="UP001519460">
    <property type="component" value="Unassembled WGS sequence"/>
</dbReference>
<protein>
    <submittedName>
        <fullName evidence="1">Uncharacterized protein</fullName>
    </submittedName>
</protein>
<reference evidence="1 2" key="1">
    <citation type="journal article" date="2023" name="Sci. Data">
        <title>Genome assembly of the Korean intertidal mud-creeper Batillaria attramentaria.</title>
        <authorList>
            <person name="Patra A.K."/>
            <person name="Ho P.T."/>
            <person name="Jun S."/>
            <person name="Lee S.J."/>
            <person name="Kim Y."/>
            <person name="Won Y.J."/>
        </authorList>
    </citation>
    <scope>NUCLEOTIDE SEQUENCE [LARGE SCALE GENOMIC DNA]</scope>
    <source>
        <strain evidence="1">Wonlab-2016</strain>
    </source>
</reference>
<keyword evidence="2" id="KW-1185">Reference proteome</keyword>
<evidence type="ECO:0000313" key="2">
    <source>
        <dbReference type="Proteomes" id="UP001519460"/>
    </source>
</evidence>
<evidence type="ECO:0000313" key="1">
    <source>
        <dbReference type="EMBL" id="KAK7497231.1"/>
    </source>
</evidence>
<proteinExistence type="predicted"/>